<dbReference type="Pfam" id="PF03319">
    <property type="entry name" value="EutN_CcmL"/>
    <property type="match status" value="1"/>
</dbReference>
<dbReference type="InterPro" id="IPR004992">
    <property type="entry name" value="EutN_CcmL"/>
</dbReference>
<evidence type="ECO:0000256" key="3">
    <source>
        <dbReference type="ARBA" id="ARBA00024446"/>
    </source>
</evidence>
<keyword evidence="3" id="KW-1283">Bacterial microcompartment</keyword>
<dbReference type="PANTHER" id="PTHR36539">
    <property type="entry name" value="ETHANOLAMINE UTILIZATION PROTEIN EUTN"/>
    <property type="match status" value="1"/>
</dbReference>
<reference evidence="4 5" key="1">
    <citation type="submission" date="2020-08" db="EMBL/GenBank/DDBJ databases">
        <title>Bridging the membrane lipid divide: bacteria of the FCB group superphylum have the potential to synthesize archaeal ether lipids.</title>
        <authorList>
            <person name="Villanueva L."/>
            <person name="Von Meijenfeldt F.A.B."/>
            <person name="Westbye A.B."/>
            <person name="Yadav S."/>
            <person name="Hopmans E.C."/>
            <person name="Dutilh B.E."/>
            <person name="Sinninghe Damste J.S."/>
        </authorList>
    </citation>
    <scope>NUCLEOTIDE SEQUENCE [LARGE SCALE GENOMIC DNA]</scope>
    <source>
        <strain evidence="4">NIOZ-UU36</strain>
    </source>
</reference>
<dbReference type="EMBL" id="JACNJN010000179">
    <property type="protein sequence ID" value="MBC8336649.1"/>
    <property type="molecule type" value="Genomic_DNA"/>
</dbReference>
<dbReference type="PANTHER" id="PTHR36539:SF1">
    <property type="entry name" value="BACTERIAL MICROCOMPARTMENT SHELL VERTEX PROTEIN EUTN"/>
    <property type="match status" value="1"/>
</dbReference>
<dbReference type="Proteomes" id="UP000614469">
    <property type="component" value="Unassembled WGS sequence"/>
</dbReference>
<dbReference type="PROSITE" id="PS51932">
    <property type="entry name" value="BMV"/>
    <property type="match status" value="1"/>
</dbReference>
<evidence type="ECO:0000313" key="4">
    <source>
        <dbReference type="EMBL" id="MBC8336649.1"/>
    </source>
</evidence>
<comment type="subcellular location">
    <subcellularLocation>
        <location evidence="1">Carboxysome</location>
    </subcellularLocation>
</comment>
<gene>
    <name evidence="4" type="ORF">H8E29_15410</name>
</gene>
<dbReference type="InterPro" id="IPR036677">
    <property type="entry name" value="EutN_CcmL_sf"/>
</dbReference>
<comment type="caution">
    <text evidence="4">The sequence shown here is derived from an EMBL/GenBank/DDBJ whole genome shotgun (WGS) entry which is preliminary data.</text>
</comment>
<evidence type="ECO:0000256" key="1">
    <source>
        <dbReference type="ARBA" id="ARBA00023587"/>
    </source>
</evidence>
<keyword evidence="2" id="KW-1282">Carboxysome</keyword>
<organism evidence="4 5">
    <name type="scientific">Candidatus Desulfolinea nitratireducens</name>
    <dbReference type="NCBI Taxonomy" id="2841698"/>
    <lineage>
        <taxon>Bacteria</taxon>
        <taxon>Bacillati</taxon>
        <taxon>Chloroflexota</taxon>
        <taxon>Anaerolineae</taxon>
        <taxon>Anaerolineales</taxon>
        <taxon>Anaerolineales incertae sedis</taxon>
        <taxon>Candidatus Desulfolinea</taxon>
    </lineage>
</organism>
<dbReference type="GO" id="GO:0031470">
    <property type="term" value="C:carboxysome"/>
    <property type="evidence" value="ECO:0007669"/>
    <property type="project" value="UniProtKB-SubCell"/>
</dbReference>
<dbReference type="Gene3D" id="2.40.50.220">
    <property type="entry name" value="EutN/Ccml"/>
    <property type="match status" value="1"/>
</dbReference>
<sequence length="96" mass="10262">MLIARVVGTAISTIKDEKVQGRKLLVLKQTDPTGKLIGKPFVAVDLVDAGEGELVLTGHGSSARQTNLTKDCPVDAVVVAVIDHLNVDDKVVFRKE</sequence>
<protein>
    <submittedName>
        <fullName evidence="4">EutN/CcmL family microcompartment protein</fullName>
    </submittedName>
</protein>
<evidence type="ECO:0000256" key="2">
    <source>
        <dbReference type="ARBA" id="ARBA00023669"/>
    </source>
</evidence>
<evidence type="ECO:0000313" key="5">
    <source>
        <dbReference type="Proteomes" id="UP000614469"/>
    </source>
</evidence>
<proteinExistence type="predicted"/>
<name>A0A8J6NRD1_9CHLR</name>
<dbReference type="AlphaFoldDB" id="A0A8J6NRD1"/>
<accession>A0A8J6NRD1</accession>
<dbReference type="SUPFAM" id="SSF159133">
    <property type="entry name" value="EutN/CcmL-like"/>
    <property type="match status" value="1"/>
</dbReference>